<evidence type="ECO:0000256" key="2">
    <source>
        <dbReference type="ARBA" id="ARBA00022604"/>
    </source>
</evidence>
<evidence type="ECO:0000256" key="1">
    <source>
        <dbReference type="ARBA" id="ARBA00004123"/>
    </source>
</evidence>
<evidence type="ECO:0000256" key="4">
    <source>
        <dbReference type="ARBA" id="ARBA00023163"/>
    </source>
</evidence>
<keyword evidence="5" id="KW-0539">Nucleus</keyword>
<dbReference type="AlphaFoldDB" id="A0A022Q8S8"/>
<dbReference type="SUPFAM" id="SSF47459">
    <property type="entry name" value="HLH, helix-loop-helix DNA-binding domain"/>
    <property type="match status" value="1"/>
</dbReference>
<dbReference type="GO" id="GO:0040008">
    <property type="term" value="P:regulation of growth"/>
    <property type="evidence" value="ECO:0007669"/>
    <property type="project" value="InterPro"/>
</dbReference>
<dbReference type="PANTHER" id="PTHR38546">
    <property type="entry name" value="DNA BINDING PROTEIN"/>
    <property type="match status" value="1"/>
</dbReference>
<feature type="coiled-coil region" evidence="6">
    <location>
        <begin position="45"/>
        <end position="72"/>
    </location>
</feature>
<evidence type="ECO:0000256" key="5">
    <source>
        <dbReference type="ARBA" id="ARBA00023242"/>
    </source>
</evidence>
<accession>A0A022Q8S8</accession>
<dbReference type="PANTHER" id="PTHR38546:SF3">
    <property type="entry name" value="DNA BINDING PROTEIN"/>
    <property type="match status" value="1"/>
</dbReference>
<dbReference type="STRING" id="4155.A0A022Q8S8"/>
<dbReference type="Proteomes" id="UP000030748">
    <property type="component" value="Unassembled WGS sequence"/>
</dbReference>
<dbReference type="Pfam" id="PF23174">
    <property type="entry name" value="bHLH_ILI"/>
    <property type="match status" value="1"/>
</dbReference>
<keyword evidence="6" id="KW-0175">Coiled coil</keyword>
<keyword evidence="3" id="KW-0805">Transcription regulation</keyword>
<dbReference type="Gene3D" id="4.10.280.10">
    <property type="entry name" value="Helix-loop-helix DNA-binding domain"/>
    <property type="match status" value="1"/>
</dbReference>
<feature type="domain" description="BHLH" evidence="7">
    <location>
        <begin position="1"/>
        <end position="55"/>
    </location>
</feature>
<dbReference type="GO" id="GO:0005634">
    <property type="term" value="C:nucleus"/>
    <property type="evidence" value="ECO:0007669"/>
    <property type="project" value="UniProtKB-SubCell"/>
</dbReference>
<dbReference type="eggNOG" id="ENOG502SAEZ">
    <property type="taxonomic scope" value="Eukaryota"/>
</dbReference>
<evidence type="ECO:0000313" key="8">
    <source>
        <dbReference type="EMBL" id="EYU24396.1"/>
    </source>
</evidence>
<dbReference type="InterPro" id="IPR036638">
    <property type="entry name" value="HLH_DNA-bd_sf"/>
</dbReference>
<dbReference type="GO" id="GO:0046983">
    <property type="term" value="F:protein dimerization activity"/>
    <property type="evidence" value="ECO:0007669"/>
    <property type="project" value="InterPro"/>
</dbReference>
<dbReference type="EMBL" id="KI632125">
    <property type="protein sequence ID" value="EYU24396.1"/>
    <property type="molecule type" value="Genomic_DNA"/>
</dbReference>
<dbReference type="InterPro" id="IPR011598">
    <property type="entry name" value="bHLH_dom"/>
</dbReference>
<organism evidence="8 9">
    <name type="scientific">Erythranthe guttata</name>
    <name type="common">Yellow monkey flower</name>
    <name type="synonym">Mimulus guttatus</name>
    <dbReference type="NCBI Taxonomy" id="4155"/>
    <lineage>
        <taxon>Eukaryota</taxon>
        <taxon>Viridiplantae</taxon>
        <taxon>Streptophyta</taxon>
        <taxon>Embryophyta</taxon>
        <taxon>Tracheophyta</taxon>
        <taxon>Spermatophyta</taxon>
        <taxon>Magnoliopsida</taxon>
        <taxon>eudicotyledons</taxon>
        <taxon>Gunneridae</taxon>
        <taxon>Pentapetalae</taxon>
        <taxon>asterids</taxon>
        <taxon>lamiids</taxon>
        <taxon>Lamiales</taxon>
        <taxon>Phrymaceae</taxon>
        <taxon>Erythranthe</taxon>
    </lineage>
</organism>
<dbReference type="InterPro" id="IPR044293">
    <property type="entry name" value="PRE"/>
</dbReference>
<dbReference type="PROSITE" id="PS50888">
    <property type="entry name" value="BHLH"/>
    <property type="match status" value="1"/>
</dbReference>
<dbReference type="InterPro" id="IPR044172">
    <property type="entry name" value="ILI2-like"/>
</dbReference>
<keyword evidence="2" id="KW-0341">Growth regulation</keyword>
<evidence type="ECO:0000313" key="9">
    <source>
        <dbReference type="Proteomes" id="UP000030748"/>
    </source>
</evidence>
<protein>
    <recommendedName>
        <fullName evidence="7">BHLH domain-containing protein</fullName>
    </recommendedName>
</protein>
<evidence type="ECO:0000256" key="6">
    <source>
        <dbReference type="SAM" id="Coils"/>
    </source>
</evidence>
<evidence type="ECO:0000259" key="7">
    <source>
        <dbReference type="PROSITE" id="PS50888"/>
    </source>
</evidence>
<proteinExistence type="predicted"/>
<comment type="subcellular location">
    <subcellularLocation>
        <location evidence="1">Nucleus</location>
    </subcellularLocation>
</comment>
<reference evidence="8 9" key="1">
    <citation type="journal article" date="2013" name="Proc. Natl. Acad. Sci. U.S.A.">
        <title>Fine-scale variation in meiotic recombination in Mimulus inferred from population shotgun sequencing.</title>
        <authorList>
            <person name="Hellsten U."/>
            <person name="Wright K.M."/>
            <person name="Jenkins J."/>
            <person name="Shu S."/>
            <person name="Yuan Y."/>
            <person name="Wessler S.R."/>
            <person name="Schmutz J."/>
            <person name="Willis J.H."/>
            <person name="Rokhsar D.S."/>
        </authorList>
    </citation>
    <scope>NUCLEOTIDE SEQUENCE [LARGE SCALE GENOMIC DNA]</scope>
    <source>
        <strain evidence="9">cv. DUN x IM62</strain>
    </source>
</reference>
<dbReference type="PhylomeDB" id="A0A022Q8S8"/>
<gene>
    <name evidence="8" type="ORF">MIMGU_mgv1a018583mg</name>
</gene>
<keyword evidence="9" id="KW-1185">Reference proteome</keyword>
<keyword evidence="4" id="KW-0804">Transcription</keyword>
<sequence length="89" mass="10244">MSNNRREIVSRITEDEINDLLLKLQQFLPDSTSRCTKRVSASKILKETNNYLKKLHKEVDDLSERLSQLLASGTITNIDEDAIRTLLNQ</sequence>
<name>A0A022Q8S8_ERYGU</name>
<dbReference type="GO" id="GO:0006355">
    <property type="term" value="P:regulation of DNA-templated transcription"/>
    <property type="evidence" value="ECO:0007669"/>
    <property type="project" value="InterPro"/>
</dbReference>
<evidence type="ECO:0000256" key="3">
    <source>
        <dbReference type="ARBA" id="ARBA00023015"/>
    </source>
</evidence>